<dbReference type="InterPro" id="IPR005312">
    <property type="entry name" value="DUF1759"/>
</dbReference>
<dbReference type="InterPro" id="IPR043502">
    <property type="entry name" value="DNA/RNA_pol_sf"/>
</dbReference>
<dbReference type="SUPFAM" id="SSF56672">
    <property type="entry name" value="DNA/RNA polymerases"/>
    <property type="match status" value="1"/>
</dbReference>
<feature type="transmembrane region" description="Helical" evidence="2">
    <location>
        <begin position="1217"/>
        <end position="1238"/>
    </location>
</feature>
<comment type="caution">
    <text evidence="3">The sequence shown here is derived from an EMBL/GenBank/DDBJ whole genome shotgun (WGS) entry which is preliminary data.</text>
</comment>
<evidence type="ECO:0000313" key="4">
    <source>
        <dbReference type="Proteomes" id="UP001347796"/>
    </source>
</evidence>
<gene>
    <name evidence="3" type="ORF">SNE40_010076</name>
</gene>
<keyword evidence="2" id="KW-0472">Membrane</keyword>
<dbReference type="Pfam" id="PF03564">
    <property type="entry name" value="DUF1759"/>
    <property type="match status" value="1"/>
</dbReference>
<accession>A0AAN8PU21</accession>
<dbReference type="PANTHER" id="PTHR47331:SF5">
    <property type="entry name" value="RIBONUCLEASE H"/>
    <property type="match status" value="1"/>
</dbReference>
<feature type="region of interest" description="Disordered" evidence="1">
    <location>
        <begin position="1"/>
        <end position="32"/>
    </location>
</feature>
<dbReference type="InterPro" id="IPR008042">
    <property type="entry name" value="Retrotrans_Pao"/>
</dbReference>
<sequence length="1286" mass="147651">MESSHSSRGSHSQSRSSSSYKTRSFASSSSRYSKKIDLAAEAAALKSKLKFIDVLSQKQVELNQKQSELKRLETIRDIEIAEAKLDAIAKIEQENDRTSLAIDSALSADKTEYVQEYVNTLHISEPKSVKLNNSSNQPVTTTATNCDNRLTNFASTPVCEAQPDIVRATSSDIELTNRRSALDNDTDKNNPSHVTCNEDNNFAFARVYDTGVNNSAFASSCNVELSHCASHPHYTPSTPQVSPHALRSQETCTTVYSSQQPNPVMSTKLDYNIPTRSSNEDDPLVRVAQVFAEHASFNRLPPPEPGTFSGDPLKYPSWKSAFQTLIDQKDIPVSERMYYLKRYLSGSARECVENYFLLSTEDAYDEAKKLLDDRFGNSFVIANAFRDKLDAWPKIHYRDGIGLRKFSDFLRQCEVAMRTTRSLCVLNDDRENKKLLKKLPDFLVSRWARIVHDWRTERMTFPPFVEFAKFIDKESNIACDPVTSIQQPGKELNQPDSLRYNNKSNWSSDKSHFRRPPGNVGSFATNSSENYIPSRSKFYENAPRQPVCFFCKDPHMLDRCSVFLKKSIDDRKEFLRINKLCFSCLNPGHYYKFCRRRKTCDICNMYHPTALHGDVHERPDKSERPATTSHNCKLDISGKSSRCTMILPVWISHMSNPELECLVYALLDTQSDCSFILDMTCDRLGIDGPHLQLSLSTMSAKDMRVDSRKMTGLIVRGHNCDIRIPLSTVYTRNEIPANRSHIPTPEIARRWPHLESIANELMSLSSCEIGLLIGYNCSRALLPREIIPPVLNEPFGQKTDLGWGIIGNVDPAMNNELNCDEFTFCSHKVESNVQPLHSIREVSDRNIQTRHAFISFKTQVKEVVNPSNILKILETDFSDLHSCSNQTYSREDKQFLDRMSESIHLTSDKHYEMPLPFRDRDPTLPNNRAHALQRLLPLRNKFKKDENYRHDYHQFMSDIINKGYAEKVPADELHQDIGRVWYIPHHAVYHPKKPNKIRVVFDCNARFKEQSINDHLLKGPELTNTLTGVLCRFRKESIAVICDIEQIFYHFRVNTEHRNYLRFLWWINDEEEPTDFRMTVHLFGAGSSPGCANFGLKQAAIDNEEEFGSEVTDFLKRDFYVDDGLKSLPTEREAMNLIDGSRNLLAKCGIRLHKFISNSKSVVNSIDPEDRAKEIRDLDLFHDELPMERVLGIQWCIESDCFQFHITLNDKPLTRRGILSTVCSIYDPLGFIALFLLLGKQILQELRRSRIDWDTSIPEDMRSRWERWRDNLVHLSSVKIQSKALH</sequence>
<dbReference type="CDD" id="cd01644">
    <property type="entry name" value="RT_pepA17"/>
    <property type="match status" value="1"/>
</dbReference>
<organism evidence="3 4">
    <name type="scientific">Patella caerulea</name>
    <name type="common">Rayed Mediterranean limpet</name>
    <dbReference type="NCBI Taxonomy" id="87958"/>
    <lineage>
        <taxon>Eukaryota</taxon>
        <taxon>Metazoa</taxon>
        <taxon>Spiralia</taxon>
        <taxon>Lophotrochozoa</taxon>
        <taxon>Mollusca</taxon>
        <taxon>Gastropoda</taxon>
        <taxon>Patellogastropoda</taxon>
        <taxon>Patelloidea</taxon>
        <taxon>Patellidae</taxon>
        <taxon>Patella</taxon>
    </lineage>
</organism>
<reference evidence="3 4" key="1">
    <citation type="submission" date="2024-01" db="EMBL/GenBank/DDBJ databases">
        <title>The genome of the rayed Mediterranean limpet Patella caerulea (Linnaeus, 1758).</title>
        <authorList>
            <person name="Anh-Thu Weber A."/>
            <person name="Halstead-Nussloch G."/>
        </authorList>
    </citation>
    <scope>NUCLEOTIDE SEQUENCE [LARGE SCALE GENOMIC DNA]</scope>
    <source>
        <strain evidence="3">AATW-2023a</strain>
        <tissue evidence="3">Whole specimen</tissue>
    </source>
</reference>
<evidence type="ECO:0000256" key="2">
    <source>
        <dbReference type="SAM" id="Phobius"/>
    </source>
</evidence>
<dbReference type="EMBL" id="JAZGQO010000007">
    <property type="protein sequence ID" value="KAK6182369.1"/>
    <property type="molecule type" value="Genomic_DNA"/>
</dbReference>
<proteinExistence type="predicted"/>
<keyword evidence="2" id="KW-0812">Transmembrane</keyword>
<dbReference type="Pfam" id="PF05380">
    <property type="entry name" value="Peptidase_A17"/>
    <property type="match status" value="1"/>
</dbReference>
<feature type="compositionally biased region" description="Low complexity" evidence="1">
    <location>
        <begin position="1"/>
        <end position="31"/>
    </location>
</feature>
<dbReference type="PANTHER" id="PTHR47331">
    <property type="entry name" value="PHD-TYPE DOMAIN-CONTAINING PROTEIN"/>
    <property type="match status" value="1"/>
</dbReference>
<name>A0AAN8PU21_PATCE</name>
<keyword evidence="2" id="KW-1133">Transmembrane helix</keyword>
<dbReference type="Proteomes" id="UP001347796">
    <property type="component" value="Unassembled WGS sequence"/>
</dbReference>
<evidence type="ECO:0000313" key="3">
    <source>
        <dbReference type="EMBL" id="KAK6182369.1"/>
    </source>
</evidence>
<evidence type="ECO:0000256" key="1">
    <source>
        <dbReference type="SAM" id="MobiDB-lite"/>
    </source>
</evidence>
<protein>
    <submittedName>
        <fullName evidence="3">Uncharacterized protein</fullName>
    </submittedName>
</protein>
<keyword evidence="4" id="KW-1185">Reference proteome</keyword>